<sequence>MPQLPAPLHVELAPVFRVGTALALGHSPGRMRAADLDAPFHGMRRRRTPPVTVDLTEPLARDRIQREHVLDQARAYFAVAPDHTFLAGRSAAVVWGLPCVHGERLEAAVRSPHRAPRRPGIRGRKLAPHLTSVRVCGGIRLTSPAATFAMLGGELSHRDLVALGDAIVRIPRDHRGRPIPDQQLASIEQLVGATNAPGRKNRARLAAALADVRVGSMSVLETDYRLLAAAAGLPEPVLDVEIRHPSGALIGIVDAAYPEFHTIAEVEGDHHRTSRMQWERDIEKHAALTALGWEVIRVTAAHIRGAHPRAAESVASALRRHGWTG</sequence>
<keyword evidence="1" id="KW-0540">Nuclease</keyword>
<dbReference type="SUPFAM" id="SSF52980">
    <property type="entry name" value="Restriction endonuclease-like"/>
    <property type="match status" value="1"/>
</dbReference>
<dbReference type="Proteomes" id="UP001300496">
    <property type="component" value="Unassembled WGS sequence"/>
</dbReference>
<protein>
    <submittedName>
        <fullName evidence="1">Endonuclease domain-containing protein</fullName>
    </submittedName>
</protein>
<organism evidence="1 2">
    <name type="scientific">Microbacterium memoriense</name>
    <dbReference type="NCBI Taxonomy" id="2978350"/>
    <lineage>
        <taxon>Bacteria</taxon>
        <taxon>Bacillati</taxon>
        <taxon>Actinomycetota</taxon>
        <taxon>Actinomycetes</taxon>
        <taxon>Micrococcales</taxon>
        <taxon>Microbacteriaceae</taxon>
        <taxon>Microbacterium</taxon>
    </lineage>
</organism>
<evidence type="ECO:0000313" key="2">
    <source>
        <dbReference type="Proteomes" id="UP001300496"/>
    </source>
</evidence>
<dbReference type="InterPro" id="IPR011335">
    <property type="entry name" value="Restrct_endonuc-II-like"/>
</dbReference>
<comment type="caution">
    <text evidence="1">The sequence shown here is derived from an EMBL/GenBank/DDBJ whole genome shotgun (WGS) entry which is preliminary data.</text>
</comment>
<dbReference type="EMBL" id="JAODOR010000004">
    <property type="protein sequence ID" value="MCT9001299.1"/>
    <property type="molecule type" value="Genomic_DNA"/>
</dbReference>
<gene>
    <name evidence="1" type="ORF">N4R40_02815</name>
</gene>
<proteinExistence type="predicted"/>
<dbReference type="RefSeq" id="WP_261605856.1">
    <property type="nucleotide sequence ID" value="NZ_JAODOR010000004.1"/>
</dbReference>
<reference evidence="1 2" key="1">
    <citation type="journal article" date="2024" name="Int. J. Syst. Evol. Microbiol.">
        <title>Microbacterium memoriense sp. nov., a member of the Actinomycetota from marine beach sediment of the north coast of Portugal.</title>
        <authorList>
            <person name="Santos J.D.N.D."/>
            <person name="Klimek D."/>
            <person name="Calusinska M."/>
            <person name="Lobo-da-Cunha A."/>
            <person name="Catita J."/>
            <person name="Goncalves H."/>
            <person name="Gonzalez I."/>
            <person name="Lage O.M."/>
        </authorList>
    </citation>
    <scope>NUCLEOTIDE SEQUENCE [LARGE SCALE GENOMIC DNA]</scope>
    <source>
        <strain evidence="1 2">PMIC_1C1B</strain>
    </source>
</reference>
<keyword evidence="1" id="KW-0378">Hydrolase</keyword>
<accession>A0ABT2PA48</accession>
<keyword evidence="2" id="KW-1185">Reference proteome</keyword>
<keyword evidence="1" id="KW-0255">Endonuclease</keyword>
<evidence type="ECO:0000313" key="1">
    <source>
        <dbReference type="EMBL" id="MCT9001299.1"/>
    </source>
</evidence>
<dbReference type="GO" id="GO:0004519">
    <property type="term" value="F:endonuclease activity"/>
    <property type="evidence" value="ECO:0007669"/>
    <property type="project" value="UniProtKB-KW"/>
</dbReference>
<dbReference type="Gene3D" id="3.40.960.10">
    <property type="entry name" value="VSR Endonuclease"/>
    <property type="match status" value="1"/>
</dbReference>
<name>A0ABT2PA48_9MICO</name>